<comment type="subunit">
    <text evidence="6">Part of the FGAM synthase complex composed of 1 PurL, 1 PurQ and 2 PurS subunits.</text>
</comment>
<dbReference type="SUPFAM" id="SSF82697">
    <property type="entry name" value="PurS-like"/>
    <property type="match status" value="1"/>
</dbReference>
<comment type="pathway">
    <text evidence="6">Purine metabolism; IMP biosynthesis via de novo pathway; 5-amino-1-(5-phospho-D-ribosyl)imidazole from N(2)-formyl-N(1)-(5-phospho-D-ribosyl)glycinamide: step 1/2.</text>
</comment>
<evidence type="ECO:0000313" key="8">
    <source>
        <dbReference type="Proteomes" id="UP000033423"/>
    </source>
</evidence>
<evidence type="ECO:0000256" key="4">
    <source>
        <dbReference type="ARBA" id="ARBA00022755"/>
    </source>
</evidence>
<dbReference type="AlphaFoldDB" id="A0A0F3GLD8"/>
<comment type="catalytic activity">
    <reaction evidence="6">
        <text>N(2)-formyl-N(1)-(5-phospho-beta-D-ribosyl)glycinamide + L-glutamine + ATP + H2O = 2-formamido-N(1)-(5-O-phospho-beta-D-ribosyl)acetamidine + L-glutamate + ADP + phosphate + H(+)</text>
        <dbReference type="Rhea" id="RHEA:17129"/>
        <dbReference type="ChEBI" id="CHEBI:15377"/>
        <dbReference type="ChEBI" id="CHEBI:15378"/>
        <dbReference type="ChEBI" id="CHEBI:29985"/>
        <dbReference type="ChEBI" id="CHEBI:30616"/>
        <dbReference type="ChEBI" id="CHEBI:43474"/>
        <dbReference type="ChEBI" id="CHEBI:58359"/>
        <dbReference type="ChEBI" id="CHEBI:147286"/>
        <dbReference type="ChEBI" id="CHEBI:147287"/>
        <dbReference type="ChEBI" id="CHEBI:456216"/>
        <dbReference type="EC" id="6.3.5.3"/>
    </reaction>
</comment>
<dbReference type="PATRIC" id="fig|29290.4.peg.6720"/>
<sequence>MKVVVYIRLKDSVLDPQGKAVLGGLRELGFADVADVKVGKMIELYMGDAVAGEGFTEGPEVLKERVRQMCQKLLVNTVIEEFRFEVVG</sequence>
<dbReference type="InterPro" id="IPR036604">
    <property type="entry name" value="PurS-like_sf"/>
</dbReference>
<evidence type="ECO:0000256" key="2">
    <source>
        <dbReference type="ARBA" id="ARBA00022598"/>
    </source>
</evidence>
<evidence type="ECO:0000256" key="6">
    <source>
        <dbReference type="HAMAP-Rule" id="MF_01926"/>
    </source>
</evidence>
<dbReference type="GO" id="GO:0005524">
    <property type="term" value="F:ATP binding"/>
    <property type="evidence" value="ECO:0007669"/>
    <property type="project" value="UniProtKB-UniRule"/>
</dbReference>
<dbReference type="NCBIfam" id="NF004630">
    <property type="entry name" value="PRK05974.1"/>
    <property type="match status" value="1"/>
</dbReference>
<dbReference type="EMBL" id="LACI01002190">
    <property type="protein sequence ID" value="KJU82735.1"/>
    <property type="molecule type" value="Genomic_DNA"/>
</dbReference>
<keyword evidence="8" id="KW-1185">Reference proteome</keyword>
<dbReference type="Pfam" id="PF02700">
    <property type="entry name" value="PurS"/>
    <property type="match status" value="1"/>
</dbReference>
<name>A0A0F3GLD8_9BACT</name>
<keyword evidence="1 6" id="KW-0963">Cytoplasm</keyword>
<comment type="function">
    <text evidence="6">Part of the phosphoribosylformylglycinamidine synthase complex involved in the purines biosynthetic pathway. Catalyzes the ATP-dependent conversion of formylglycinamide ribonucleotide (FGAR) and glutamine to yield formylglycinamidine ribonucleotide (FGAM) and glutamate. The FGAM synthase complex is composed of three subunits. PurQ produces an ammonia molecule by converting glutamine to glutamate. PurL transfers the ammonia molecule to FGAR to form FGAM in an ATP-dependent manner. PurS interacts with PurQ and PurL and is thought to assist in the transfer of the ammonia molecule from PurQ to PurL.</text>
</comment>
<dbReference type="GO" id="GO:0006189">
    <property type="term" value="P:'de novo' IMP biosynthetic process"/>
    <property type="evidence" value="ECO:0007669"/>
    <property type="project" value="UniProtKB-UniRule"/>
</dbReference>
<dbReference type="HAMAP" id="MF_01926">
    <property type="entry name" value="PurS"/>
    <property type="match status" value="1"/>
</dbReference>
<keyword evidence="2 6" id="KW-0436">Ligase</keyword>
<dbReference type="PANTHER" id="PTHR34696:SF1">
    <property type="entry name" value="PHOSPHORIBOSYLFORMYLGLYCINAMIDINE SYNTHASE SUBUNIT PURS"/>
    <property type="match status" value="1"/>
</dbReference>
<comment type="similarity">
    <text evidence="6">Belongs to the PurS family.</text>
</comment>
<organism evidence="7 8">
    <name type="scientific">Candidatus Magnetobacterium bavaricum</name>
    <dbReference type="NCBI Taxonomy" id="29290"/>
    <lineage>
        <taxon>Bacteria</taxon>
        <taxon>Pseudomonadati</taxon>
        <taxon>Nitrospirota</taxon>
        <taxon>Thermodesulfovibrionia</taxon>
        <taxon>Thermodesulfovibrionales</taxon>
        <taxon>Candidatus Magnetobacteriaceae</taxon>
        <taxon>Candidatus Magnetobacterium</taxon>
    </lineage>
</organism>
<dbReference type="PANTHER" id="PTHR34696">
    <property type="entry name" value="PHOSPHORIBOSYLFORMYLGLYCINAMIDINE SYNTHASE SUBUNIT PURS"/>
    <property type="match status" value="1"/>
</dbReference>
<keyword evidence="5 6" id="KW-0067">ATP-binding</keyword>
<keyword evidence="4 6" id="KW-0658">Purine biosynthesis</keyword>
<evidence type="ECO:0000256" key="1">
    <source>
        <dbReference type="ARBA" id="ARBA00022490"/>
    </source>
</evidence>
<gene>
    <name evidence="6" type="primary">purS</name>
    <name evidence="7" type="ORF">MBAV_005072</name>
</gene>
<evidence type="ECO:0000256" key="3">
    <source>
        <dbReference type="ARBA" id="ARBA00022741"/>
    </source>
</evidence>
<keyword evidence="3 6" id="KW-0547">Nucleotide-binding</keyword>
<comment type="caution">
    <text evidence="7">The sequence shown here is derived from an EMBL/GenBank/DDBJ whole genome shotgun (WGS) entry which is preliminary data.</text>
</comment>
<comment type="subcellular location">
    <subcellularLocation>
        <location evidence="6">Cytoplasm</location>
    </subcellularLocation>
</comment>
<dbReference type="Proteomes" id="UP000033423">
    <property type="component" value="Unassembled WGS sequence"/>
</dbReference>
<dbReference type="GO" id="GO:0005737">
    <property type="term" value="C:cytoplasm"/>
    <property type="evidence" value="ECO:0007669"/>
    <property type="project" value="UniProtKB-SubCell"/>
</dbReference>
<accession>A0A0F3GLD8</accession>
<evidence type="ECO:0000256" key="5">
    <source>
        <dbReference type="ARBA" id="ARBA00022840"/>
    </source>
</evidence>
<dbReference type="UniPathway" id="UPA00074">
    <property type="reaction ID" value="UER00128"/>
</dbReference>
<dbReference type="NCBIfam" id="TIGR00302">
    <property type="entry name" value="phosphoribosylformylglycinamidine synthase subunit PurS"/>
    <property type="match status" value="1"/>
</dbReference>
<reference evidence="7 8" key="1">
    <citation type="submission" date="2015-02" db="EMBL/GenBank/DDBJ databases">
        <title>Single-cell genomics of uncultivated deep-branching MTB reveals a conserved set of magnetosome genes.</title>
        <authorList>
            <person name="Kolinko S."/>
            <person name="Richter M."/>
            <person name="Glockner F.O."/>
            <person name="Brachmann A."/>
            <person name="Schuler D."/>
        </authorList>
    </citation>
    <scope>NUCLEOTIDE SEQUENCE [LARGE SCALE GENOMIC DNA]</scope>
    <source>
        <strain evidence="7">TM-1</strain>
    </source>
</reference>
<evidence type="ECO:0000313" key="7">
    <source>
        <dbReference type="EMBL" id="KJU82735.1"/>
    </source>
</evidence>
<dbReference type="InterPro" id="IPR003850">
    <property type="entry name" value="PurS"/>
</dbReference>
<dbReference type="GO" id="GO:0004642">
    <property type="term" value="F:phosphoribosylformylglycinamidine synthase activity"/>
    <property type="evidence" value="ECO:0007669"/>
    <property type="project" value="UniProtKB-UniRule"/>
</dbReference>
<protein>
    <recommendedName>
        <fullName evidence="6">Phosphoribosylformylglycinamidine synthase subunit PurS</fullName>
        <shortName evidence="6">FGAM synthase</shortName>
        <ecNumber evidence="6">6.3.5.3</ecNumber>
    </recommendedName>
    <alternativeName>
        <fullName evidence="6">Formylglycinamide ribonucleotide amidotransferase subunit III</fullName>
        <shortName evidence="6">FGAR amidotransferase III</shortName>
        <shortName evidence="6">FGAR-AT III</shortName>
    </alternativeName>
    <alternativeName>
        <fullName evidence="6">Phosphoribosylformylglycinamidine synthase subunit III</fullName>
    </alternativeName>
</protein>
<proteinExistence type="inferred from homology"/>
<dbReference type="Gene3D" id="3.30.1280.10">
    <property type="entry name" value="Phosphoribosylformylglycinamidine synthase subunit PurS"/>
    <property type="match status" value="1"/>
</dbReference>
<dbReference type="EC" id="6.3.5.3" evidence="6"/>